<dbReference type="Gene3D" id="1.10.287.3020">
    <property type="match status" value="1"/>
</dbReference>
<reference evidence="1" key="1">
    <citation type="submission" date="2020-01" db="EMBL/GenBank/DDBJ databases">
        <authorList>
            <person name="Meier V. D."/>
            <person name="Meier V D."/>
        </authorList>
    </citation>
    <scope>NUCLEOTIDE SEQUENCE</scope>
    <source>
        <strain evidence="1">HLG_WM_MAG_07</strain>
    </source>
</reference>
<dbReference type="Pfam" id="PF11342">
    <property type="entry name" value="DUF3144"/>
    <property type="match status" value="1"/>
</dbReference>
<accession>A0A6S6U2W5</accession>
<name>A0A6S6U2W5_9GAMM</name>
<dbReference type="AlphaFoldDB" id="A0A6S6U2W5"/>
<evidence type="ECO:0008006" key="2">
    <source>
        <dbReference type="Google" id="ProtNLM"/>
    </source>
</evidence>
<organism evidence="1">
    <name type="scientific">uncultured Thiotrichaceae bacterium</name>
    <dbReference type="NCBI Taxonomy" id="298394"/>
    <lineage>
        <taxon>Bacteria</taxon>
        <taxon>Pseudomonadati</taxon>
        <taxon>Pseudomonadota</taxon>
        <taxon>Gammaproteobacteria</taxon>
        <taxon>Thiotrichales</taxon>
        <taxon>Thiotrichaceae</taxon>
        <taxon>environmental samples</taxon>
    </lineage>
</organism>
<proteinExistence type="predicted"/>
<sequence length="106" mass="12192">MSTPVDDQALREIADKFISLANEQTETTTPDMIGLGFMFGASRYAAFVVASQCEDLDVYNLNIDEALDFYTKQFRSMMSQNLDQYKSQFVEKPRYEHLVKDVTKKT</sequence>
<evidence type="ECO:0000313" key="1">
    <source>
        <dbReference type="EMBL" id="CAA6823223.1"/>
    </source>
</evidence>
<gene>
    <name evidence="1" type="ORF">HELGO_WM6622</name>
</gene>
<dbReference type="EMBL" id="CACVAY010000112">
    <property type="protein sequence ID" value="CAA6823223.1"/>
    <property type="molecule type" value="Genomic_DNA"/>
</dbReference>
<protein>
    <recommendedName>
        <fullName evidence="2">DUF3144 domain-containing protein</fullName>
    </recommendedName>
</protein>
<dbReference type="InterPro" id="IPR021490">
    <property type="entry name" value="DUF3144"/>
</dbReference>